<organism evidence="2 3">
    <name type="scientific">Chryseobacterium panacisoli</name>
    <dbReference type="NCBI Taxonomy" id="1807141"/>
    <lineage>
        <taxon>Bacteria</taxon>
        <taxon>Pseudomonadati</taxon>
        <taxon>Bacteroidota</taxon>
        <taxon>Flavobacteriia</taxon>
        <taxon>Flavobacteriales</taxon>
        <taxon>Weeksellaceae</taxon>
        <taxon>Chryseobacterium group</taxon>
        <taxon>Chryseobacterium</taxon>
    </lineage>
</organism>
<gene>
    <name evidence="2" type="ORF">FW781_14665</name>
</gene>
<proteinExistence type="predicted"/>
<feature type="transmembrane region" description="Helical" evidence="1">
    <location>
        <begin position="206"/>
        <end position="229"/>
    </location>
</feature>
<dbReference type="AlphaFoldDB" id="A0A5D8ZQM0"/>
<dbReference type="Proteomes" id="UP000323884">
    <property type="component" value="Unassembled WGS sequence"/>
</dbReference>
<keyword evidence="1" id="KW-1133">Transmembrane helix</keyword>
<keyword evidence="3" id="KW-1185">Reference proteome</keyword>
<keyword evidence="1" id="KW-0472">Membrane</keyword>
<feature type="transmembrane region" description="Helical" evidence="1">
    <location>
        <begin position="58"/>
        <end position="76"/>
    </location>
</feature>
<keyword evidence="1" id="KW-0812">Transmembrane</keyword>
<evidence type="ECO:0000313" key="3">
    <source>
        <dbReference type="Proteomes" id="UP000323884"/>
    </source>
</evidence>
<reference evidence="2 3" key="1">
    <citation type="submission" date="2019-08" db="EMBL/GenBank/DDBJ databases">
        <title>Draft genome sequence of Chryseobacterium sp. Gsoil 183.</title>
        <authorList>
            <person name="Im W.-T."/>
        </authorList>
    </citation>
    <scope>NUCLEOTIDE SEQUENCE [LARGE SCALE GENOMIC DNA]</scope>
    <source>
        <strain evidence="2 3">Gsoil 183</strain>
    </source>
</reference>
<evidence type="ECO:0000313" key="2">
    <source>
        <dbReference type="EMBL" id="TZF95134.1"/>
    </source>
</evidence>
<dbReference type="EMBL" id="VTRU01000003">
    <property type="protein sequence ID" value="TZF95134.1"/>
    <property type="molecule type" value="Genomic_DNA"/>
</dbReference>
<feature type="transmembrane region" description="Helical" evidence="1">
    <location>
        <begin position="20"/>
        <end position="46"/>
    </location>
</feature>
<evidence type="ECO:0000256" key="1">
    <source>
        <dbReference type="SAM" id="Phobius"/>
    </source>
</evidence>
<dbReference type="RefSeq" id="WP_149388108.1">
    <property type="nucleotide sequence ID" value="NZ_VTRU01000003.1"/>
</dbReference>
<sequence length="234" mass="26654">MNTESPFQRIESTADILMTIVLNALFFIILIPFTILFVLGPVYGIYKRGVETMFYPALVSWGISALILIPVVRYYIIKRKKIKSKIVVDETGLLFYNAKNEIEEQIFYTDLQPSKQNFDIYTVTPVGSGIAPLLEITTQSEKKDETTRRIDMNLPLKVVKNRYTLYAHFLRGIVTFRPDLKVDPLVFRSYSIDTETWKVNNKGISLGGWLLIFAALAITALIIGFVCLLSETPN</sequence>
<accession>A0A5D8ZQM0</accession>
<dbReference type="OrthoDB" id="1247351at2"/>
<name>A0A5D8ZQM0_9FLAO</name>
<protein>
    <submittedName>
        <fullName evidence="2">Uncharacterized protein</fullName>
    </submittedName>
</protein>
<comment type="caution">
    <text evidence="2">The sequence shown here is derived from an EMBL/GenBank/DDBJ whole genome shotgun (WGS) entry which is preliminary data.</text>
</comment>